<organism evidence="1">
    <name type="scientific">Sulfurisphaera javensis</name>
    <dbReference type="NCBI Taxonomy" id="2049879"/>
    <lineage>
        <taxon>Archaea</taxon>
        <taxon>Thermoproteota</taxon>
        <taxon>Thermoprotei</taxon>
        <taxon>Sulfolobales</taxon>
        <taxon>Sulfolobaceae</taxon>
        <taxon>Sulfurisphaera</taxon>
    </lineage>
</organism>
<proteinExistence type="predicted"/>
<name>A0AAT9GPG0_9CREN</name>
<evidence type="ECO:0000313" key="1">
    <source>
        <dbReference type="EMBL" id="BFH72709.1"/>
    </source>
</evidence>
<dbReference type="GeneID" id="92353588"/>
<dbReference type="AlphaFoldDB" id="A0AAT9GPG0"/>
<sequence>MKGDRVKDLQHIYEKVIMYYGKSANLEDIYKKLLGLSKVGILNINHSVLQLILSGYLANNGYKVYVEVEVSGGVMDIYAIKGYDIGIEVETGYVPPSNAINAEEFLMGRLALKTARYSSTAKQFYIAVPSFYLPPIPRALLKDPNERTEEEVKNIMRLIRKYSKTPDITLGDVKSSRIDGIITVNAKAMKINIIDSKSFYMLKQFYDGIKE</sequence>
<dbReference type="EMBL" id="AP031322">
    <property type="protein sequence ID" value="BFH72709.1"/>
    <property type="molecule type" value="Genomic_DNA"/>
</dbReference>
<protein>
    <submittedName>
        <fullName evidence="1">Uncharacterized protein</fullName>
    </submittedName>
</protein>
<gene>
    <name evidence="1" type="ORF">SJAV_06530</name>
</gene>
<reference evidence="1" key="1">
    <citation type="submission" date="2024-03" db="EMBL/GenBank/DDBJ databases">
        <title>Complete genome sequence of Sulfurisphaera javensis strain KD-1.</title>
        <authorList>
            <person name="Sakai H."/>
            <person name="Nur N."/>
            <person name="Suwanto A."/>
            <person name="Kurosawa N."/>
        </authorList>
    </citation>
    <scope>NUCLEOTIDE SEQUENCE</scope>
    <source>
        <strain evidence="1">KD-1</strain>
    </source>
</reference>
<dbReference type="RefSeq" id="WP_369610913.1">
    <property type="nucleotide sequence ID" value="NZ_AP031322.1"/>
</dbReference>
<accession>A0AAT9GPG0</accession>
<dbReference type="KEGG" id="sjv:SJAV_06530"/>